<organism evidence="2 3">
    <name type="scientific">Trichomalopsis sarcophagae</name>
    <dbReference type="NCBI Taxonomy" id="543379"/>
    <lineage>
        <taxon>Eukaryota</taxon>
        <taxon>Metazoa</taxon>
        <taxon>Ecdysozoa</taxon>
        <taxon>Arthropoda</taxon>
        <taxon>Hexapoda</taxon>
        <taxon>Insecta</taxon>
        <taxon>Pterygota</taxon>
        <taxon>Neoptera</taxon>
        <taxon>Endopterygota</taxon>
        <taxon>Hymenoptera</taxon>
        <taxon>Apocrita</taxon>
        <taxon>Proctotrupomorpha</taxon>
        <taxon>Chalcidoidea</taxon>
        <taxon>Pteromalidae</taxon>
        <taxon>Pteromalinae</taxon>
        <taxon>Trichomalopsis</taxon>
    </lineage>
</organism>
<evidence type="ECO:0000313" key="2">
    <source>
        <dbReference type="EMBL" id="OXU22208.1"/>
    </source>
</evidence>
<dbReference type="AlphaFoldDB" id="A0A232EV64"/>
<name>A0A232EV64_9HYME</name>
<keyword evidence="1" id="KW-1133">Transmembrane helix</keyword>
<keyword evidence="1" id="KW-0472">Membrane</keyword>
<keyword evidence="3" id="KW-1185">Reference proteome</keyword>
<reference evidence="2 3" key="1">
    <citation type="journal article" date="2017" name="Curr. Biol.">
        <title>The Evolution of Venom by Co-option of Single-Copy Genes.</title>
        <authorList>
            <person name="Martinson E.O."/>
            <person name="Mrinalini"/>
            <person name="Kelkar Y.D."/>
            <person name="Chang C.H."/>
            <person name="Werren J.H."/>
        </authorList>
    </citation>
    <scope>NUCLEOTIDE SEQUENCE [LARGE SCALE GENOMIC DNA]</scope>
    <source>
        <strain evidence="2 3">Alberta</strain>
        <tissue evidence="2">Whole body</tissue>
    </source>
</reference>
<dbReference type="EMBL" id="NNAY01002059">
    <property type="protein sequence ID" value="OXU22208.1"/>
    <property type="molecule type" value="Genomic_DNA"/>
</dbReference>
<gene>
    <name evidence="2" type="ORF">TSAR_015573</name>
</gene>
<sequence>MHTFTHNTRAQINGQGAALLGELRAYCTAVATATCLVIVVVELLVPLLTPSLPPPLLAAPLKLLLFSVARIKELRMLFSRPKPKLPRFWILPVFFVLNSYFAAEGRCA</sequence>
<keyword evidence="1" id="KW-0812">Transmembrane</keyword>
<accession>A0A232EV64</accession>
<proteinExistence type="predicted"/>
<evidence type="ECO:0000313" key="3">
    <source>
        <dbReference type="Proteomes" id="UP000215335"/>
    </source>
</evidence>
<evidence type="ECO:0000256" key="1">
    <source>
        <dbReference type="SAM" id="Phobius"/>
    </source>
</evidence>
<comment type="caution">
    <text evidence="2">The sequence shown here is derived from an EMBL/GenBank/DDBJ whole genome shotgun (WGS) entry which is preliminary data.</text>
</comment>
<dbReference type="Proteomes" id="UP000215335">
    <property type="component" value="Unassembled WGS sequence"/>
</dbReference>
<feature type="transmembrane region" description="Helical" evidence="1">
    <location>
        <begin position="25"/>
        <end position="49"/>
    </location>
</feature>
<feature type="transmembrane region" description="Helical" evidence="1">
    <location>
        <begin position="85"/>
        <end position="103"/>
    </location>
</feature>
<protein>
    <submittedName>
        <fullName evidence="2">Uncharacterized protein</fullName>
    </submittedName>
</protein>